<proteinExistence type="predicted"/>
<accession>C0BPW0</accession>
<reference evidence="1 2" key="1">
    <citation type="submission" date="2009-02" db="EMBL/GenBank/DDBJ databases">
        <title>Draft genome sequence of Bifidobacterium pseudocatenulatum (DSM 20438).</title>
        <authorList>
            <person name="Sudarsanam P."/>
            <person name="Ley R."/>
            <person name="Guruge J."/>
            <person name="Turnbaugh P.J."/>
            <person name="Mahowald M."/>
            <person name="Liep D."/>
            <person name="Gordon J."/>
        </authorList>
    </citation>
    <scope>NUCLEOTIDE SEQUENCE [LARGE SCALE GENOMIC DNA]</scope>
    <source>
        <strain evidence="1 2">DSM 20438</strain>
    </source>
</reference>
<organism evidence="1 2">
    <name type="scientific">Bifidobacterium pseudocatenulatum DSM 20438 = JCM 1200 = LMG 10505</name>
    <dbReference type="NCBI Taxonomy" id="547043"/>
    <lineage>
        <taxon>Bacteria</taxon>
        <taxon>Bacillati</taxon>
        <taxon>Actinomycetota</taxon>
        <taxon>Actinomycetes</taxon>
        <taxon>Bifidobacteriales</taxon>
        <taxon>Bifidobacteriaceae</taxon>
        <taxon>Bifidobacterium</taxon>
    </lineage>
</organism>
<gene>
    <name evidence="1" type="ORF">BIFPSEUDO_02399</name>
</gene>
<evidence type="ECO:0000313" key="1">
    <source>
        <dbReference type="EMBL" id="EEG71523.1"/>
    </source>
</evidence>
<sequence length="53" mass="6429">MNGEICGFIWIGINQYKFIANNRKQSSILRNKNPVEYRISDVQRDFYIRLRCF</sequence>
<evidence type="ECO:0000313" key="2">
    <source>
        <dbReference type="Proteomes" id="UP000003875"/>
    </source>
</evidence>
<dbReference type="AlphaFoldDB" id="C0BPW0"/>
<dbReference type="Proteomes" id="UP000003875">
    <property type="component" value="Unassembled WGS sequence"/>
</dbReference>
<protein>
    <submittedName>
        <fullName evidence="1">Uncharacterized protein</fullName>
    </submittedName>
</protein>
<comment type="caution">
    <text evidence="1">The sequence shown here is derived from an EMBL/GenBank/DDBJ whole genome shotgun (WGS) entry which is preliminary data.</text>
</comment>
<name>C0BPW0_BIFPS</name>
<dbReference type="EMBL" id="ABXX02000001">
    <property type="protein sequence ID" value="EEG71523.1"/>
    <property type="molecule type" value="Genomic_DNA"/>
</dbReference>
<reference evidence="1 2" key="2">
    <citation type="submission" date="2009-02" db="EMBL/GenBank/DDBJ databases">
        <authorList>
            <person name="Fulton L."/>
            <person name="Clifton S."/>
            <person name="Fulton B."/>
            <person name="Xu J."/>
            <person name="Minx P."/>
            <person name="Pepin K.H."/>
            <person name="Johnson M."/>
            <person name="Bhonagiri V."/>
            <person name="Nash W.E."/>
            <person name="Mardis E.R."/>
            <person name="Wilson R.K."/>
        </authorList>
    </citation>
    <scope>NUCLEOTIDE SEQUENCE [LARGE SCALE GENOMIC DNA]</scope>
    <source>
        <strain evidence="1 2">DSM 20438</strain>
    </source>
</reference>